<keyword evidence="3" id="KW-1185">Reference proteome</keyword>
<organism evidence="2 3">
    <name type="scientific">Streptosporangium canum</name>
    <dbReference type="NCBI Taxonomy" id="324952"/>
    <lineage>
        <taxon>Bacteria</taxon>
        <taxon>Bacillati</taxon>
        <taxon>Actinomycetota</taxon>
        <taxon>Actinomycetes</taxon>
        <taxon>Streptosporangiales</taxon>
        <taxon>Streptosporangiaceae</taxon>
        <taxon>Streptosporangium</taxon>
    </lineage>
</organism>
<evidence type="ECO:0000259" key="1">
    <source>
        <dbReference type="Pfam" id="PF01548"/>
    </source>
</evidence>
<sequence>MLYLGDDWSEDYHDVEIQDDSGHRLVAVRLPEGATGVARLHALIAEHLDPDAEADQVLIGLETDRGPWVWALVAAGYSVYAINPLQVARYRERTRISGTKSDKADAHKMADMVRIDARQLRPVAADSGQAEAIKVVARTHKRLIWVGPGIFCGCAPHCGSSFPRRWRPLTI</sequence>
<dbReference type="PANTHER" id="PTHR33055:SF3">
    <property type="entry name" value="PUTATIVE TRANSPOSASE FOR IS117-RELATED"/>
    <property type="match status" value="1"/>
</dbReference>
<proteinExistence type="predicted"/>
<protein>
    <submittedName>
        <fullName evidence="2">Transposase</fullName>
    </submittedName>
</protein>
<dbReference type="EMBL" id="FOQY01000033">
    <property type="protein sequence ID" value="SFK72143.1"/>
    <property type="molecule type" value="Genomic_DNA"/>
</dbReference>
<feature type="domain" description="Transposase IS110-like N-terminal" evidence="1">
    <location>
        <begin position="5"/>
        <end position="145"/>
    </location>
</feature>
<evidence type="ECO:0000313" key="3">
    <source>
        <dbReference type="Proteomes" id="UP000199111"/>
    </source>
</evidence>
<dbReference type="InterPro" id="IPR047650">
    <property type="entry name" value="Transpos_IS110"/>
</dbReference>
<evidence type="ECO:0000313" key="2">
    <source>
        <dbReference type="EMBL" id="SFK72143.1"/>
    </source>
</evidence>
<accession>A0A1I4BUC8</accession>
<reference evidence="3" key="1">
    <citation type="submission" date="2016-10" db="EMBL/GenBank/DDBJ databases">
        <authorList>
            <person name="Varghese N."/>
            <person name="Submissions S."/>
        </authorList>
    </citation>
    <scope>NUCLEOTIDE SEQUENCE [LARGE SCALE GENOMIC DNA]</scope>
    <source>
        <strain evidence="3">CGMCC 4.2126</strain>
    </source>
</reference>
<dbReference type="Pfam" id="PF01548">
    <property type="entry name" value="DEDD_Tnp_IS110"/>
    <property type="match status" value="1"/>
</dbReference>
<dbReference type="AlphaFoldDB" id="A0A1I4BUC8"/>
<gene>
    <name evidence="2" type="ORF">SAMN05216275_13333</name>
</gene>
<dbReference type="Proteomes" id="UP000199111">
    <property type="component" value="Unassembled WGS sequence"/>
</dbReference>
<dbReference type="GO" id="GO:0006313">
    <property type="term" value="P:DNA transposition"/>
    <property type="evidence" value="ECO:0007669"/>
    <property type="project" value="InterPro"/>
</dbReference>
<name>A0A1I4BUC8_9ACTN</name>
<dbReference type="PANTHER" id="PTHR33055">
    <property type="entry name" value="TRANSPOSASE FOR INSERTION SEQUENCE ELEMENT IS1111A"/>
    <property type="match status" value="1"/>
</dbReference>
<dbReference type="GO" id="GO:0003677">
    <property type="term" value="F:DNA binding"/>
    <property type="evidence" value="ECO:0007669"/>
    <property type="project" value="InterPro"/>
</dbReference>
<dbReference type="GO" id="GO:0004803">
    <property type="term" value="F:transposase activity"/>
    <property type="evidence" value="ECO:0007669"/>
    <property type="project" value="InterPro"/>
</dbReference>
<dbReference type="InterPro" id="IPR002525">
    <property type="entry name" value="Transp_IS110-like_N"/>
</dbReference>